<protein>
    <submittedName>
        <fullName evidence="1">Uncharacterized protein</fullName>
    </submittedName>
</protein>
<name>A0A4Z2IUE4_9TELE</name>
<evidence type="ECO:0000313" key="2">
    <source>
        <dbReference type="Proteomes" id="UP000314294"/>
    </source>
</evidence>
<proteinExistence type="predicted"/>
<dbReference type="AlphaFoldDB" id="A0A4Z2IUE4"/>
<evidence type="ECO:0000313" key="1">
    <source>
        <dbReference type="EMBL" id="TNN81431.1"/>
    </source>
</evidence>
<reference evidence="1 2" key="1">
    <citation type="submission" date="2019-03" db="EMBL/GenBank/DDBJ databases">
        <title>First draft genome of Liparis tanakae, snailfish: a comprehensive survey of snailfish specific genes.</title>
        <authorList>
            <person name="Kim W."/>
            <person name="Song I."/>
            <person name="Jeong J.-H."/>
            <person name="Kim D."/>
            <person name="Kim S."/>
            <person name="Ryu S."/>
            <person name="Song J.Y."/>
            <person name="Lee S.K."/>
        </authorList>
    </citation>
    <scope>NUCLEOTIDE SEQUENCE [LARGE SCALE GENOMIC DNA]</scope>
    <source>
        <tissue evidence="1">Muscle</tissue>
    </source>
</reference>
<organism evidence="1 2">
    <name type="scientific">Liparis tanakae</name>
    <name type="common">Tanaka's snailfish</name>
    <dbReference type="NCBI Taxonomy" id="230148"/>
    <lineage>
        <taxon>Eukaryota</taxon>
        <taxon>Metazoa</taxon>
        <taxon>Chordata</taxon>
        <taxon>Craniata</taxon>
        <taxon>Vertebrata</taxon>
        <taxon>Euteleostomi</taxon>
        <taxon>Actinopterygii</taxon>
        <taxon>Neopterygii</taxon>
        <taxon>Teleostei</taxon>
        <taxon>Neoteleostei</taxon>
        <taxon>Acanthomorphata</taxon>
        <taxon>Eupercaria</taxon>
        <taxon>Perciformes</taxon>
        <taxon>Cottioidei</taxon>
        <taxon>Cottales</taxon>
        <taxon>Liparidae</taxon>
        <taxon>Liparis</taxon>
    </lineage>
</organism>
<keyword evidence="2" id="KW-1185">Reference proteome</keyword>
<sequence length="101" mass="11448">MAKTQTRDFPMAADCKPKAMQRRLECESSASRDKSAALLTSITSGSLVELLRRSETGPLHSDDWLTRLLSDTGLLEELRLSLLFSLSALWLDEQEPFRFFL</sequence>
<comment type="caution">
    <text evidence="1">The sequence shown here is derived from an EMBL/GenBank/DDBJ whole genome shotgun (WGS) entry which is preliminary data.</text>
</comment>
<dbReference type="EMBL" id="SRLO01000046">
    <property type="protein sequence ID" value="TNN81431.1"/>
    <property type="molecule type" value="Genomic_DNA"/>
</dbReference>
<gene>
    <name evidence="1" type="ORF">EYF80_008203</name>
</gene>
<dbReference type="Proteomes" id="UP000314294">
    <property type="component" value="Unassembled WGS sequence"/>
</dbReference>
<accession>A0A4Z2IUE4</accession>